<organism evidence="3">
    <name type="scientific">Compsopogon caeruleus</name>
    <dbReference type="NCBI Taxonomy" id="31354"/>
    <lineage>
        <taxon>Eukaryota</taxon>
        <taxon>Rhodophyta</taxon>
        <taxon>Compsopogonophyceae</taxon>
        <taxon>Compsopogonales</taxon>
        <taxon>Compsopogonaceae</taxon>
        <taxon>Compsopogon</taxon>
    </lineage>
</organism>
<proteinExistence type="predicted"/>
<gene>
    <name evidence="3" type="ORF">CCAE0312_LOCUS2397</name>
</gene>
<dbReference type="GO" id="GO:0016757">
    <property type="term" value="F:glycosyltransferase activity"/>
    <property type="evidence" value="ECO:0007669"/>
    <property type="project" value="UniProtKB-KW"/>
</dbReference>
<evidence type="ECO:0000313" key="3">
    <source>
        <dbReference type="EMBL" id="CAD9230194.1"/>
    </source>
</evidence>
<accession>A0A7S1T9Y2</accession>
<evidence type="ECO:0000256" key="2">
    <source>
        <dbReference type="ARBA" id="ARBA00022679"/>
    </source>
</evidence>
<protein>
    <submittedName>
        <fullName evidence="3">Uncharacterized protein</fullName>
    </submittedName>
</protein>
<keyword evidence="1" id="KW-0328">Glycosyltransferase</keyword>
<keyword evidence="2" id="KW-0808">Transferase</keyword>
<dbReference type="EMBL" id="HBGH01004364">
    <property type="protein sequence ID" value="CAD9230194.1"/>
    <property type="molecule type" value="Transcribed_RNA"/>
</dbReference>
<evidence type="ECO:0000256" key="1">
    <source>
        <dbReference type="ARBA" id="ARBA00022676"/>
    </source>
</evidence>
<dbReference type="InterPro" id="IPR035902">
    <property type="entry name" value="Nuc_phospho_transferase"/>
</dbReference>
<name>A0A7S1T9Y2_9RHOD</name>
<sequence length="497" mass="55053">MLSLSFLSGSICNGVLDSSDVHFGPRRLRQRGRVARKTAAWMVVSAGKEVSTEWNPLQLGIKAVAVGKFGSKPIPEELEQPIRSTLEGIWTSLVNGKDREAWYELLVQRASFLGSLFVKHTLLPHEGRILASEVRGRVTSESRSGRDRDGMCSAGEILELVSPTLRILDPYLYQLIIRLLGGNSLNREDSQVVGSFLFKKNQMRDLDMDPLRALVAHVMRVKHETSDELCGLVEAALGSTPLLSSRDNDASRPAVHLAEPFDGVEHSFLVTPLIAHHLSRKWSLRTSYIAGSSNPGPKRGFNVKDLMLSLSKFTITSDVYFGEFFDIEDHHPGLGNWLDLRRSILKRPGIAMVEKFVHDDAANILITSVFHGSVGSKMLDMSVAAGFNAAVVAHRGLEGSLSLPVHVSSKPVFQCQYLDRQRNICLRTIEFASGYDTKYEETPRPQQVDAEENARLVFEFAQTGASSNPDFDTLAKRTLDGIDAAFQLLHAETPLFD</sequence>
<reference evidence="3" key="1">
    <citation type="submission" date="2021-01" db="EMBL/GenBank/DDBJ databases">
        <authorList>
            <person name="Corre E."/>
            <person name="Pelletier E."/>
            <person name="Niang G."/>
            <person name="Scheremetjew M."/>
            <person name="Finn R."/>
            <person name="Kale V."/>
            <person name="Holt S."/>
            <person name="Cochrane G."/>
            <person name="Meng A."/>
            <person name="Brown T."/>
            <person name="Cohen L."/>
        </authorList>
    </citation>
    <scope>NUCLEOTIDE SEQUENCE</scope>
    <source>
        <strain evidence="3">SAG 36.94</strain>
    </source>
</reference>
<dbReference type="AlphaFoldDB" id="A0A7S1T9Y2"/>
<dbReference type="Gene3D" id="3.40.1030.10">
    <property type="entry name" value="Nucleoside phosphorylase/phosphoribosyltransferase catalytic domain"/>
    <property type="match status" value="1"/>
</dbReference>
<dbReference type="SUPFAM" id="SSF52418">
    <property type="entry name" value="Nucleoside phosphorylase/phosphoribosyltransferase catalytic domain"/>
    <property type="match status" value="1"/>
</dbReference>